<dbReference type="EMBL" id="CP045503">
    <property type="protein sequence ID" value="QPG59376.1"/>
    <property type="molecule type" value="Genomic_DNA"/>
</dbReference>
<proteinExistence type="predicted"/>
<reference evidence="2" key="1">
    <citation type="submission" date="2021-07" db="EMBL/GenBank/DDBJ databases">
        <title>Shewanella sp. YLB-07 whole genome sequence.</title>
        <authorList>
            <person name="Yu L."/>
        </authorList>
    </citation>
    <scope>NUCLEOTIDE SEQUENCE</scope>
    <source>
        <strain evidence="2">YLB-08</strain>
    </source>
</reference>
<keyword evidence="3" id="KW-1185">Reference proteome</keyword>
<keyword evidence="1" id="KW-0732">Signal</keyword>
<evidence type="ECO:0000313" key="2">
    <source>
        <dbReference type="EMBL" id="QPG59376.1"/>
    </source>
</evidence>
<accession>A0ABX6V9S4</accession>
<gene>
    <name evidence="2" type="ORF">FM038_019790</name>
</gene>
<dbReference type="RefSeq" id="WP_142871533.1">
    <property type="nucleotide sequence ID" value="NZ_CP045503.2"/>
</dbReference>
<evidence type="ECO:0000313" key="3">
    <source>
        <dbReference type="Proteomes" id="UP000316416"/>
    </source>
</evidence>
<name>A0ABX6V9S4_9GAMM</name>
<feature type="chain" id="PRO_5045580333" evidence="1">
    <location>
        <begin position="21"/>
        <end position="135"/>
    </location>
</feature>
<protein>
    <submittedName>
        <fullName evidence="2">Uncharacterized protein</fullName>
    </submittedName>
</protein>
<feature type="signal peptide" evidence="1">
    <location>
        <begin position="1"/>
        <end position="20"/>
    </location>
</feature>
<evidence type="ECO:0000256" key="1">
    <source>
        <dbReference type="SAM" id="SignalP"/>
    </source>
</evidence>
<dbReference type="Proteomes" id="UP000316416">
    <property type="component" value="Chromosome"/>
</dbReference>
<organism evidence="2 3">
    <name type="scientific">Shewanella eurypsychrophilus</name>
    <dbReference type="NCBI Taxonomy" id="2593656"/>
    <lineage>
        <taxon>Bacteria</taxon>
        <taxon>Pseudomonadati</taxon>
        <taxon>Pseudomonadota</taxon>
        <taxon>Gammaproteobacteria</taxon>
        <taxon>Alteromonadales</taxon>
        <taxon>Shewanellaceae</taxon>
        <taxon>Shewanella</taxon>
    </lineage>
</organism>
<sequence length="135" mass="15060">MKKSLFFLTALSLISTSVLANKNSVHNCYSTEQTYISNEQSIYDSVDSSELPNELDSHFPVEVIYKSKVCITSSIEILAEGDLPDIPATPQEGDTRTVTQTRGHIRSTYSQNYNGGRWETKSLVRDIVDIPIEAV</sequence>